<evidence type="ECO:0000313" key="2">
    <source>
        <dbReference type="EMBL" id="GJE04307.1"/>
    </source>
</evidence>
<keyword evidence="3" id="KW-1185">Reference proteome</keyword>
<accession>A0ABQ4SM56</accession>
<name>A0ABQ4SM56_9HYPH</name>
<feature type="signal peptide" evidence="1">
    <location>
        <begin position="1"/>
        <end position="24"/>
    </location>
</feature>
<reference evidence="2" key="1">
    <citation type="journal article" date="2021" name="Front. Microbiol.">
        <title>Comprehensive Comparative Genomics and Phenotyping of Methylobacterium Species.</title>
        <authorList>
            <person name="Alessa O."/>
            <person name="Ogura Y."/>
            <person name="Fujitani Y."/>
            <person name="Takami H."/>
            <person name="Hayashi T."/>
            <person name="Sahin N."/>
            <person name="Tani A."/>
        </authorList>
    </citation>
    <scope>NUCLEOTIDE SEQUENCE</scope>
    <source>
        <strain evidence="2">DSM 17168</strain>
    </source>
</reference>
<protein>
    <recommendedName>
        <fullName evidence="4">Lipoprotein</fullName>
    </recommendedName>
</protein>
<reference evidence="2" key="2">
    <citation type="submission" date="2021-08" db="EMBL/GenBank/DDBJ databases">
        <authorList>
            <person name="Tani A."/>
            <person name="Ola A."/>
            <person name="Ogura Y."/>
            <person name="Katsura K."/>
            <person name="Hayashi T."/>
        </authorList>
    </citation>
    <scope>NUCLEOTIDE SEQUENCE</scope>
    <source>
        <strain evidence="2">DSM 17168</strain>
    </source>
</reference>
<feature type="chain" id="PRO_5045357304" description="Lipoprotein" evidence="1">
    <location>
        <begin position="25"/>
        <end position="139"/>
    </location>
</feature>
<dbReference type="EMBL" id="BPQQ01000111">
    <property type="protein sequence ID" value="GJE04307.1"/>
    <property type="molecule type" value="Genomic_DNA"/>
</dbReference>
<gene>
    <name evidence="2" type="ORF">GMJLKIPL_6268</name>
</gene>
<evidence type="ECO:0000313" key="3">
    <source>
        <dbReference type="Proteomes" id="UP001055153"/>
    </source>
</evidence>
<keyword evidence="1" id="KW-0732">Signal</keyword>
<comment type="caution">
    <text evidence="2">The sequence shown here is derived from an EMBL/GenBank/DDBJ whole genome shotgun (WGS) entry which is preliminary data.</text>
</comment>
<dbReference type="Proteomes" id="UP001055153">
    <property type="component" value="Unassembled WGS sequence"/>
</dbReference>
<proteinExistence type="predicted"/>
<organism evidence="2 3">
    <name type="scientific">Methylobacterium isbiliense</name>
    <dbReference type="NCBI Taxonomy" id="315478"/>
    <lineage>
        <taxon>Bacteria</taxon>
        <taxon>Pseudomonadati</taxon>
        <taxon>Pseudomonadota</taxon>
        <taxon>Alphaproteobacteria</taxon>
        <taxon>Hyphomicrobiales</taxon>
        <taxon>Methylobacteriaceae</taxon>
        <taxon>Methylobacterium</taxon>
    </lineage>
</organism>
<evidence type="ECO:0000256" key="1">
    <source>
        <dbReference type="SAM" id="SignalP"/>
    </source>
</evidence>
<evidence type="ECO:0008006" key="4">
    <source>
        <dbReference type="Google" id="ProtNLM"/>
    </source>
</evidence>
<sequence length="139" mass="14882">MMRPLLRAILCGLLGAAAAAPALAREVRHAALVPVERAATDCFAETIGNNAAALAHARTGHWYEAAGVIGFLCRPEVEAMMRAHDARYGEGAGWRYFRGAYTRHLGRELEGRLAPLLRTQSVATAAPRGDAEPPAEPKP</sequence>